<dbReference type="Proteomes" id="UP001162992">
    <property type="component" value="Chromosome 14"/>
</dbReference>
<keyword evidence="2" id="KW-1185">Reference proteome</keyword>
<sequence>MMGNRRGRQTERTLVCVVQALVGLELLVELRNELCIRGILDDCDADMNITLKDTVVENVEGIKSSLPMIFVRGSVIRFIHMPDTFNVSQAVEARRLMLDRAETAYIGGKGALTSTTSGESFKASSSTEEASEF</sequence>
<accession>A0ACC2BM20</accession>
<comment type="caution">
    <text evidence="1">The sequence shown here is derived from an EMBL/GenBank/DDBJ whole genome shotgun (WGS) entry which is preliminary data.</text>
</comment>
<reference evidence="2" key="1">
    <citation type="journal article" date="2024" name="Proc. Natl. Acad. Sci. U.S.A.">
        <title>Extraordinary preservation of gene collinearity over three hundred million years revealed in homosporous lycophytes.</title>
        <authorList>
            <person name="Li C."/>
            <person name="Wickell D."/>
            <person name="Kuo L.Y."/>
            <person name="Chen X."/>
            <person name="Nie B."/>
            <person name="Liao X."/>
            <person name="Peng D."/>
            <person name="Ji J."/>
            <person name="Jenkins J."/>
            <person name="Williams M."/>
            <person name="Shu S."/>
            <person name="Plott C."/>
            <person name="Barry K."/>
            <person name="Rajasekar S."/>
            <person name="Grimwood J."/>
            <person name="Han X."/>
            <person name="Sun S."/>
            <person name="Hou Z."/>
            <person name="He W."/>
            <person name="Dai G."/>
            <person name="Sun C."/>
            <person name="Schmutz J."/>
            <person name="Leebens-Mack J.H."/>
            <person name="Li F.W."/>
            <person name="Wang L."/>
        </authorList>
    </citation>
    <scope>NUCLEOTIDE SEQUENCE [LARGE SCALE GENOMIC DNA]</scope>
    <source>
        <strain evidence="2">cv. PW_Plant_1</strain>
    </source>
</reference>
<protein>
    <submittedName>
        <fullName evidence="1">Uncharacterized protein</fullName>
    </submittedName>
</protein>
<evidence type="ECO:0000313" key="1">
    <source>
        <dbReference type="EMBL" id="KAJ7530817.1"/>
    </source>
</evidence>
<proteinExistence type="predicted"/>
<evidence type="ECO:0000313" key="2">
    <source>
        <dbReference type="Proteomes" id="UP001162992"/>
    </source>
</evidence>
<name>A0ACC2BM20_DIPCM</name>
<gene>
    <name evidence="1" type="ORF">O6H91_14G020600</name>
</gene>
<dbReference type="EMBL" id="CM055105">
    <property type="protein sequence ID" value="KAJ7530817.1"/>
    <property type="molecule type" value="Genomic_DNA"/>
</dbReference>
<organism evidence="1 2">
    <name type="scientific">Diphasiastrum complanatum</name>
    <name type="common">Issler's clubmoss</name>
    <name type="synonym">Lycopodium complanatum</name>
    <dbReference type="NCBI Taxonomy" id="34168"/>
    <lineage>
        <taxon>Eukaryota</taxon>
        <taxon>Viridiplantae</taxon>
        <taxon>Streptophyta</taxon>
        <taxon>Embryophyta</taxon>
        <taxon>Tracheophyta</taxon>
        <taxon>Lycopodiopsida</taxon>
        <taxon>Lycopodiales</taxon>
        <taxon>Lycopodiaceae</taxon>
        <taxon>Lycopodioideae</taxon>
        <taxon>Diphasiastrum</taxon>
    </lineage>
</organism>